<dbReference type="SUPFAM" id="SSF53187">
    <property type="entry name" value="Zn-dependent exopeptidases"/>
    <property type="match status" value="1"/>
</dbReference>
<dbReference type="Proteomes" id="UP001497493">
    <property type="component" value="Chromosome"/>
</dbReference>
<evidence type="ECO:0000256" key="2">
    <source>
        <dbReference type="ARBA" id="ARBA00022723"/>
    </source>
</evidence>
<evidence type="ECO:0000256" key="3">
    <source>
        <dbReference type="ARBA" id="ARBA00022801"/>
    </source>
</evidence>
<dbReference type="Pfam" id="PF24827">
    <property type="entry name" value="AstE_AspA_cat"/>
    <property type="match status" value="1"/>
</dbReference>
<dbReference type="EMBL" id="OZ026884">
    <property type="protein sequence ID" value="CAL1239563.1"/>
    <property type="molecule type" value="Genomic_DNA"/>
</dbReference>
<evidence type="ECO:0000256" key="1">
    <source>
        <dbReference type="ARBA" id="ARBA00001947"/>
    </source>
</evidence>
<dbReference type="RefSeq" id="WP_348759108.1">
    <property type="nucleotide sequence ID" value="NZ_OZ026884.1"/>
</dbReference>
<reference evidence="6 7" key="1">
    <citation type="submission" date="2024-04" db="EMBL/GenBank/DDBJ databases">
        <authorList>
            <person name="Cremers G."/>
        </authorList>
    </citation>
    <scope>NUCLEOTIDE SEQUENCE [LARGE SCALE GENOMIC DNA]</scope>
    <source>
        <strain evidence="6">MeCH1-AG</strain>
    </source>
</reference>
<sequence length="346" mass="38320">MATVTTRPLLLETVPAGLLEVSAERLYTVLPGPTLIHLTGRRERPLFLSVLLHGNETTGLETLQRLLRKYADRPLPRALSIFIGNVGAARHGLRQLDGQPDFNRLWPGTLHGPCPETALMAWVWEEMARRRVFASIDLHNTTGTNPHYGCVTRLDAKFLGLAAMFARLVIYFTHPKGTQAAAFASLCPAVTLECGKPKQRGGAEHAFEFLEECLHLTELPDAKDFPDLDLYHTVAQITLPEDCRFGFGTPGLDLSLKPDLDHLNFTELPAGTELGTLGDGYRGLPLRVWDEAGRDCAADYFAVEAGRLVLKKGVMPSMFTRNVRIIRQDCLGYLMERIAANPRPLA</sequence>
<evidence type="ECO:0000256" key="4">
    <source>
        <dbReference type="ARBA" id="ARBA00022833"/>
    </source>
</evidence>
<keyword evidence="2" id="KW-0479">Metal-binding</keyword>
<evidence type="ECO:0000313" key="6">
    <source>
        <dbReference type="EMBL" id="CAL1239563.1"/>
    </source>
</evidence>
<evidence type="ECO:0000313" key="7">
    <source>
        <dbReference type="Proteomes" id="UP001497493"/>
    </source>
</evidence>
<gene>
    <name evidence="6" type="ORF">MECH1_V1_0787</name>
</gene>
<protein>
    <submittedName>
        <fullName evidence="6">Succinylglutamate desuccinylase</fullName>
    </submittedName>
</protein>
<keyword evidence="4" id="KW-0862">Zinc</keyword>
<feature type="domain" description="Succinylglutamate desuccinylase/Aspartoacylase catalytic" evidence="5">
    <location>
        <begin position="48"/>
        <end position="197"/>
    </location>
</feature>
<proteinExistence type="predicted"/>
<dbReference type="CDD" id="cd06256">
    <property type="entry name" value="M14_ASTE_ASPA-like"/>
    <property type="match status" value="1"/>
</dbReference>
<comment type="cofactor">
    <cofactor evidence="1">
        <name>Zn(2+)</name>
        <dbReference type="ChEBI" id="CHEBI:29105"/>
    </cofactor>
</comment>
<accession>A0ABM9NG42</accession>
<evidence type="ECO:0000259" key="5">
    <source>
        <dbReference type="Pfam" id="PF24827"/>
    </source>
</evidence>
<keyword evidence="7" id="KW-1185">Reference proteome</keyword>
<name>A0ABM9NG42_9GAMM</name>
<dbReference type="InterPro" id="IPR055438">
    <property type="entry name" value="AstE_AspA_cat"/>
</dbReference>
<dbReference type="Gene3D" id="3.40.630.10">
    <property type="entry name" value="Zn peptidases"/>
    <property type="match status" value="1"/>
</dbReference>
<organism evidence="6 7">
    <name type="scientific">Candidatus Methylocalor cossyra</name>
    <dbReference type="NCBI Taxonomy" id="3108543"/>
    <lineage>
        <taxon>Bacteria</taxon>
        <taxon>Pseudomonadati</taxon>
        <taxon>Pseudomonadota</taxon>
        <taxon>Gammaproteobacteria</taxon>
        <taxon>Methylococcales</taxon>
        <taxon>Methylococcaceae</taxon>
        <taxon>Candidatus Methylocalor</taxon>
    </lineage>
</organism>
<keyword evidence="3" id="KW-0378">Hydrolase</keyword>